<evidence type="ECO:0000313" key="2">
    <source>
        <dbReference type="EMBL" id="MFC0541718.1"/>
    </source>
</evidence>
<dbReference type="InterPro" id="IPR050228">
    <property type="entry name" value="Carboxylesterase_BioH"/>
</dbReference>
<dbReference type="InterPro" id="IPR029058">
    <property type="entry name" value="AB_hydrolase_fold"/>
</dbReference>
<keyword evidence="2" id="KW-0378">Hydrolase</keyword>
<dbReference type="EMBL" id="JBHLUD010000002">
    <property type="protein sequence ID" value="MFC0541718.1"/>
    <property type="molecule type" value="Genomic_DNA"/>
</dbReference>
<dbReference type="Pfam" id="PF00561">
    <property type="entry name" value="Abhydrolase_1"/>
    <property type="match status" value="1"/>
</dbReference>
<feature type="domain" description="AB hydrolase-1" evidence="1">
    <location>
        <begin position="59"/>
        <end position="279"/>
    </location>
</feature>
<dbReference type="Proteomes" id="UP001589810">
    <property type="component" value="Unassembled WGS sequence"/>
</dbReference>
<keyword evidence="3" id="KW-1185">Reference proteome</keyword>
<dbReference type="InterPro" id="IPR000073">
    <property type="entry name" value="AB_hydrolase_1"/>
</dbReference>
<dbReference type="GO" id="GO:0016787">
    <property type="term" value="F:hydrolase activity"/>
    <property type="evidence" value="ECO:0007669"/>
    <property type="project" value="UniProtKB-KW"/>
</dbReference>
<name>A0ABV6MN36_9PSEU</name>
<dbReference type="Gene3D" id="3.40.50.1820">
    <property type="entry name" value="alpha/beta hydrolase"/>
    <property type="match status" value="1"/>
</dbReference>
<evidence type="ECO:0000313" key="3">
    <source>
        <dbReference type="Proteomes" id="UP001589810"/>
    </source>
</evidence>
<comment type="caution">
    <text evidence="2">The sequence shown here is derived from an EMBL/GenBank/DDBJ whole genome shotgun (WGS) entry which is preliminary data.</text>
</comment>
<dbReference type="SUPFAM" id="SSF53474">
    <property type="entry name" value="alpha/beta-Hydrolases"/>
    <property type="match status" value="1"/>
</dbReference>
<proteinExistence type="predicted"/>
<sequence>MTTPLRRVAGGSENATMADGSAAEQVRHFSYQGYEFACRILECPAPVTEPIVVLCAAFQNIRSYHRYDEYWQDSATIVCMEPPGSYSPDPVPRTVGYEFDADALAYLLDELELPRVNLLGVSLGTAPTHRFAQQHPDRIARLILTGAAWSETMRPRFAELEHWLTLGRADEFARKLVELCVNGDPARTVHNRAAVQRALLEHLSTATEAEMVRYLAVAQRLVDHPAAQPGRISGMRALCVTGEHDDLTPPDLVRAMAADIDGAAFTTIRDTCHVSFLERNVDWADLVLRFFTDQPLTGLDYLTAVEYPAETASSLW</sequence>
<dbReference type="PRINTS" id="PR00111">
    <property type="entry name" value="ABHYDROLASE"/>
</dbReference>
<reference evidence="2 3" key="1">
    <citation type="submission" date="2024-09" db="EMBL/GenBank/DDBJ databases">
        <authorList>
            <person name="Sun Q."/>
            <person name="Mori K."/>
        </authorList>
    </citation>
    <scope>NUCLEOTIDE SEQUENCE [LARGE SCALE GENOMIC DNA]</scope>
    <source>
        <strain evidence="2 3">TBRC 1432</strain>
    </source>
</reference>
<dbReference type="RefSeq" id="WP_273942248.1">
    <property type="nucleotide sequence ID" value="NZ_CP097263.1"/>
</dbReference>
<gene>
    <name evidence="2" type="ORF">ACFFH7_09510</name>
</gene>
<dbReference type="PANTHER" id="PTHR43194:SF2">
    <property type="entry name" value="PEROXISOMAL MEMBRANE PROTEIN LPX1"/>
    <property type="match status" value="1"/>
</dbReference>
<protein>
    <submittedName>
        <fullName evidence="2">Alpha/beta fold hydrolase</fullName>
    </submittedName>
</protein>
<accession>A0ABV6MN36</accession>
<organism evidence="2 3">
    <name type="scientific">Kutzneria chonburiensis</name>
    <dbReference type="NCBI Taxonomy" id="1483604"/>
    <lineage>
        <taxon>Bacteria</taxon>
        <taxon>Bacillati</taxon>
        <taxon>Actinomycetota</taxon>
        <taxon>Actinomycetes</taxon>
        <taxon>Pseudonocardiales</taxon>
        <taxon>Pseudonocardiaceae</taxon>
        <taxon>Kutzneria</taxon>
    </lineage>
</organism>
<evidence type="ECO:0000259" key="1">
    <source>
        <dbReference type="Pfam" id="PF00561"/>
    </source>
</evidence>
<dbReference type="PANTHER" id="PTHR43194">
    <property type="entry name" value="HYDROLASE ALPHA/BETA FOLD FAMILY"/>
    <property type="match status" value="1"/>
</dbReference>